<evidence type="ECO:0000259" key="3">
    <source>
        <dbReference type="Pfam" id="PF05970"/>
    </source>
</evidence>
<evidence type="ECO:0000313" key="5">
    <source>
        <dbReference type="EMBL" id="CAF1099646.1"/>
    </source>
</evidence>
<dbReference type="CDD" id="cd18809">
    <property type="entry name" value="SF1_C_RecD"/>
    <property type="match status" value="1"/>
</dbReference>
<accession>A0A814P1X7</accession>
<sequence>LKSFALQCFKKREIGAPEACAKILGFDLNGSSHQVKFLNAVHKNERKRRLKNLHELKELDDECTDIYFNNLIDTYYTNRPNEIEDMCLYEFASIYEVKKSPCLKTDFHKNCQILKNNLGFLHFKNKQFVLKIPHININDEKQTEKYFYQMILLFKPWRNEEEEILNQNKFKSLKEYFNHFIKNNYGKSLFSEFQEARLKIEKAKKYLNELDQNFETKEEIEEIEENNLAFNQHTDLQFSKKVLDSDSINKKIDLLNNEQREIFDFVNEIIDHHYKHTILECKCELKINPIKTYIGGGAGVGKSFLIETIRDSITFKLKDLKKITVATIAPTGIAANNIDGTTIHKFFKIIVTKNKNCEFYNLNKSSIKMFRELYENLFLIIADEVSMISALMLAQIIYRLEEIFPSSFKENKIVHLLFFGDLLQLKPVKGEFIFEKLKNDKLSKFLDCIPLEKHIWDEFNYKELTQNVRQKDDLEFNEMLNRIRIGNPSLSDIKKLESRVVKFQNYQEIAQFIASKNDIIYLAPKLEQIDNVNKAMLIVKKIETNEVQAQDISRKTLNDENIEILLKNSQTAGLDKILYLGINARVMLRRNLDIENGLCNGIIGTIKGIINNEKGLSTKVKIAFDDLYEKYKIISTIERFSADFELSTNIYITRKQFPLILAWAITIHKCQGMTIKEALIDLGSSIFENGMAYVALSRIKSFKNLYLSSFDPATLVCNAIAILEINRLRKKFCPNLKIIEEFNTIQKTNSLKRVYYKSEIIINQIQQYKIINDNNNSDEPDPKKPRLNIRVEYRNESDFSI</sequence>
<dbReference type="Proteomes" id="UP000663879">
    <property type="component" value="Unassembled WGS sequence"/>
</dbReference>
<evidence type="ECO:0000313" key="6">
    <source>
        <dbReference type="Proteomes" id="UP000663879"/>
    </source>
</evidence>
<organism evidence="5 6">
    <name type="scientific">Brachionus calyciflorus</name>
    <dbReference type="NCBI Taxonomy" id="104777"/>
    <lineage>
        <taxon>Eukaryota</taxon>
        <taxon>Metazoa</taxon>
        <taxon>Spiralia</taxon>
        <taxon>Gnathifera</taxon>
        <taxon>Rotifera</taxon>
        <taxon>Eurotatoria</taxon>
        <taxon>Monogononta</taxon>
        <taxon>Pseudotrocha</taxon>
        <taxon>Ploima</taxon>
        <taxon>Brachionidae</taxon>
        <taxon>Brachionus</taxon>
    </lineage>
</organism>
<keyword evidence="1" id="KW-0227">DNA damage</keyword>
<dbReference type="Pfam" id="PF05970">
    <property type="entry name" value="PIF1"/>
    <property type="match status" value="1"/>
</dbReference>
<keyword evidence="1" id="KW-0234">DNA repair</keyword>
<keyword evidence="1" id="KW-0547">Nucleotide-binding</keyword>
<dbReference type="OrthoDB" id="416437at2759"/>
<dbReference type="EMBL" id="CAJNOC010007475">
    <property type="protein sequence ID" value="CAF1099646.1"/>
    <property type="molecule type" value="Genomic_DNA"/>
</dbReference>
<feature type="non-terminal residue" evidence="5">
    <location>
        <position position="801"/>
    </location>
</feature>
<keyword evidence="1" id="KW-0067">ATP-binding</keyword>
<keyword evidence="6" id="KW-1185">Reference proteome</keyword>
<name>A0A814P1X7_9BILA</name>
<dbReference type="Gene3D" id="3.40.50.300">
    <property type="entry name" value="P-loop containing nucleotide triphosphate hydrolases"/>
    <property type="match status" value="2"/>
</dbReference>
<dbReference type="InterPro" id="IPR049163">
    <property type="entry name" value="Pif1-like_2B_dom"/>
</dbReference>
<comment type="caution">
    <text evidence="5">The sequence shown here is derived from an EMBL/GenBank/DDBJ whole genome shotgun (WGS) entry which is preliminary data.</text>
</comment>
<dbReference type="GO" id="GO:0006310">
    <property type="term" value="P:DNA recombination"/>
    <property type="evidence" value="ECO:0007669"/>
    <property type="project" value="UniProtKB-KW"/>
</dbReference>
<dbReference type="InterPro" id="IPR027417">
    <property type="entry name" value="P-loop_NTPase"/>
</dbReference>
<comment type="similarity">
    <text evidence="1">Belongs to the helicase family.</text>
</comment>
<evidence type="ECO:0000256" key="2">
    <source>
        <dbReference type="SAM" id="Coils"/>
    </source>
</evidence>
<dbReference type="SUPFAM" id="SSF52540">
    <property type="entry name" value="P-loop containing nucleoside triphosphate hydrolases"/>
    <property type="match status" value="2"/>
</dbReference>
<keyword evidence="2" id="KW-0175">Coiled coil</keyword>
<protein>
    <recommendedName>
        <fullName evidence="1">ATP-dependent DNA helicase</fullName>
        <ecNumber evidence="1">5.6.2.3</ecNumber>
    </recommendedName>
</protein>
<keyword evidence="1" id="KW-0347">Helicase</keyword>
<dbReference type="InterPro" id="IPR051055">
    <property type="entry name" value="PIF1_helicase"/>
</dbReference>
<dbReference type="GO" id="GO:0000723">
    <property type="term" value="P:telomere maintenance"/>
    <property type="evidence" value="ECO:0007669"/>
    <property type="project" value="InterPro"/>
</dbReference>
<dbReference type="PANTHER" id="PTHR47642">
    <property type="entry name" value="ATP-DEPENDENT DNA HELICASE"/>
    <property type="match status" value="1"/>
</dbReference>
<dbReference type="AlphaFoldDB" id="A0A814P1X7"/>
<dbReference type="GO" id="GO:0006281">
    <property type="term" value="P:DNA repair"/>
    <property type="evidence" value="ECO:0007669"/>
    <property type="project" value="UniProtKB-KW"/>
</dbReference>
<dbReference type="EC" id="5.6.2.3" evidence="1"/>
<dbReference type="GO" id="GO:0005524">
    <property type="term" value="F:ATP binding"/>
    <property type="evidence" value="ECO:0007669"/>
    <property type="project" value="UniProtKB-KW"/>
</dbReference>
<evidence type="ECO:0000259" key="4">
    <source>
        <dbReference type="Pfam" id="PF21530"/>
    </source>
</evidence>
<dbReference type="InterPro" id="IPR010285">
    <property type="entry name" value="DNA_helicase_pif1-like_DEAD"/>
</dbReference>
<keyword evidence="1" id="KW-0378">Hydrolase</keyword>
<feature type="non-terminal residue" evidence="5">
    <location>
        <position position="1"/>
    </location>
</feature>
<feature type="coiled-coil region" evidence="2">
    <location>
        <begin position="193"/>
        <end position="226"/>
    </location>
</feature>
<dbReference type="Pfam" id="PF21530">
    <property type="entry name" value="Pif1_2B_dom"/>
    <property type="match status" value="1"/>
</dbReference>
<feature type="domain" description="DNA helicase Pif1-like DEAD-box helicase" evidence="3">
    <location>
        <begin position="289"/>
        <end position="487"/>
    </location>
</feature>
<dbReference type="PANTHER" id="PTHR47642:SF6">
    <property type="entry name" value="ATP-DEPENDENT DNA HELICASE"/>
    <property type="match status" value="1"/>
</dbReference>
<comment type="catalytic activity">
    <reaction evidence="1">
        <text>ATP + H2O = ADP + phosphate + H(+)</text>
        <dbReference type="Rhea" id="RHEA:13065"/>
        <dbReference type="ChEBI" id="CHEBI:15377"/>
        <dbReference type="ChEBI" id="CHEBI:15378"/>
        <dbReference type="ChEBI" id="CHEBI:30616"/>
        <dbReference type="ChEBI" id="CHEBI:43474"/>
        <dbReference type="ChEBI" id="CHEBI:456216"/>
        <dbReference type="EC" id="5.6.2.3"/>
    </reaction>
</comment>
<gene>
    <name evidence="5" type="ORF">OXX778_LOCUS21082</name>
</gene>
<keyword evidence="1" id="KW-0233">DNA recombination</keyword>
<proteinExistence type="inferred from homology"/>
<dbReference type="GO" id="GO:0043139">
    <property type="term" value="F:5'-3' DNA helicase activity"/>
    <property type="evidence" value="ECO:0007669"/>
    <property type="project" value="UniProtKB-EC"/>
</dbReference>
<reference evidence="5" key="1">
    <citation type="submission" date="2021-02" db="EMBL/GenBank/DDBJ databases">
        <authorList>
            <person name="Nowell W R."/>
        </authorList>
    </citation>
    <scope>NUCLEOTIDE SEQUENCE</scope>
    <source>
        <strain evidence="5">Ploen Becks lab</strain>
    </source>
</reference>
<dbReference type="GO" id="GO:0016787">
    <property type="term" value="F:hydrolase activity"/>
    <property type="evidence" value="ECO:0007669"/>
    <property type="project" value="UniProtKB-KW"/>
</dbReference>
<evidence type="ECO:0000256" key="1">
    <source>
        <dbReference type="RuleBase" id="RU363044"/>
    </source>
</evidence>
<feature type="domain" description="DNA helicase Pif1-like 2B" evidence="4">
    <location>
        <begin position="576"/>
        <end position="607"/>
    </location>
</feature>
<comment type="cofactor">
    <cofactor evidence="1">
        <name>Mg(2+)</name>
        <dbReference type="ChEBI" id="CHEBI:18420"/>
    </cofactor>
</comment>